<evidence type="ECO:0000256" key="2">
    <source>
        <dbReference type="ARBA" id="ARBA00004170"/>
    </source>
</evidence>
<accession>A0A926DZG0</accession>
<keyword evidence="4 10" id="KW-0813">Transport</keyword>
<evidence type="ECO:0000256" key="4">
    <source>
        <dbReference type="ARBA" id="ARBA00022448"/>
    </source>
</evidence>
<dbReference type="PROSITE" id="PS00153">
    <property type="entry name" value="ATPASE_GAMMA"/>
    <property type="match status" value="1"/>
</dbReference>
<evidence type="ECO:0000256" key="8">
    <source>
        <dbReference type="ARBA" id="ARBA00023196"/>
    </source>
</evidence>
<evidence type="ECO:0000256" key="9">
    <source>
        <dbReference type="ARBA" id="ARBA00023310"/>
    </source>
</evidence>
<sequence>MAAGSMREIRTRIRSISGTRQLTKAMELVASSKLRGALDRVQASRPYFELMHSTVTDIAYGALAVSSPYLQKREAGRLCCVLIAGDRGLAGGYNANLFREAERCIDERPAVVLPVGKKAAEYARRRGWESLTDALAAAQEASVGDCHAASRLLAQGFLRGDYDELYLAYTNFVSMLSQNATSLKLLPLRGRTDAGEERPDSPILYEPGAQAVFDAIVPDYLFGVLYGALCESRASELAARRTAMDTASKNADEMIESLSLHYNRARQGAITQEITEIAAGAGAQEG</sequence>
<dbReference type="InterPro" id="IPR035968">
    <property type="entry name" value="ATP_synth_F1_ATPase_gsu"/>
</dbReference>
<evidence type="ECO:0000313" key="11">
    <source>
        <dbReference type="EMBL" id="MBC8546941.1"/>
    </source>
</evidence>
<comment type="similarity">
    <text evidence="3 10">Belongs to the ATPase gamma chain family.</text>
</comment>
<dbReference type="SUPFAM" id="SSF52943">
    <property type="entry name" value="ATP synthase (F1-ATPase), gamma subunit"/>
    <property type="match status" value="1"/>
</dbReference>
<reference evidence="11" key="1">
    <citation type="submission" date="2020-08" db="EMBL/GenBank/DDBJ databases">
        <title>Genome public.</title>
        <authorList>
            <person name="Liu C."/>
            <person name="Sun Q."/>
        </authorList>
    </citation>
    <scope>NUCLEOTIDE SEQUENCE</scope>
    <source>
        <strain evidence="11">NSJ-31</strain>
    </source>
</reference>
<dbReference type="AlphaFoldDB" id="A0A926DZG0"/>
<comment type="subcellular location">
    <subcellularLocation>
        <location evidence="10">Cell membrane</location>
        <topology evidence="10">Peripheral membrane protein</topology>
    </subcellularLocation>
    <subcellularLocation>
        <location evidence="2">Membrane</location>
        <topology evidence="2">Peripheral membrane protein</topology>
    </subcellularLocation>
</comment>
<keyword evidence="8 10" id="KW-0139">CF(1)</keyword>
<evidence type="ECO:0000256" key="7">
    <source>
        <dbReference type="ARBA" id="ARBA00023136"/>
    </source>
</evidence>
<keyword evidence="6 10" id="KW-0406">Ion transport</keyword>
<dbReference type="GO" id="GO:0042777">
    <property type="term" value="P:proton motive force-driven plasma membrane ATP synthesis"/>
    <property type="evidence" value="ECO:0007669"/>
    <property type="project" value="UniProtKB-UniRule"/>
</dbReference>
<dbReference type="Proteomes" id="UP000653127">
    <property type="component" value="Unassembled WGS sequence"/>
</dbReference>
<dbReference type="CDD" id="cd12151">
    <property type="entry name" value="F1-ATPase_gamma"/>
    <property type="match status" value="1"/>
</dbReference>
<keyword evidence="5 10" id="KW-0375">Hydrogen ion transport</keyword>
<proteinExistence type="inferred from homology"/>
<keyword evidence="10" id="KW-1003">Cell membrane</keyword>
<dbReference type="Gene3D" id="3.40.1380.10">
    <property type="match status" value="1"/>
</dbReference>
<keyword evidence="12" id="KW-1185">Reference proteome</keyword>
<dbReference type="PRINTS" id="PR00126">
    <property type="entry name" value="ATPASEGAMMA"/>
</dbReference>
<comment type="caution">
    <text evidence="11">The sequence shown here is derived from an EMBL/GenBank/DDBJ whole genome shotgun (WGS) entry which is preliminary data.</text>
</comment>
<dbReference type="NCBIfam" id="TIGR01146">
    <property type="entry name" value="ATPsyn_F1gamma"/>
    <property type="match status" value="1"/>
</dbReference>
<evidence type="ECO:0000256" key="1">
    <source>
        <dbReference type="ARBA" id="ARBA00003456"/>
    </source>
</evidence>
<evidence type="ECO:0000256" key="3">
    <source>
        <dbReference type="ARBA" id="ARBA00007681"/>
    </source>
</evidence>
<evidence type="ECO:0000256" key="10">
    <source>
        <dbReference type="HAMAP-Rule" id="MF_00815"/>
    </source>
</evidence>
<evidence type="ECO:0000313" key="12">
    <source>
        <dbReference type="Proteomes" id="UP000653127"/>
    </source>
</evidence>
<dbReference type="GO" id="GO:0005524">
    <property type="term" value="F:ATP binding"/>
    <property type="evidence" value="ECO:0007669"/>
    <property type="project" value="UniProtKB-UniRule"/>
</dbReference>
<dbReference type="EMBL" id="JACRST010000011">
    <property type="protein sequence ID" value="MBC8546941.1"/>
    <property type="molecule type" value="Genomic_DNA"/>
</dbReference>
<dbReference type="InterPro" id="IPR023632">
    <property type="entry name" value="ATP_synth_F1_gsu_CS"/>
</dbReference>
<dbReference type="PANTHER" id="PTHR11693:SF22">
    <property type="entry name" value="ATP SYNTHASE SUBUNIT GAMMA, MITOCHONDRIAL"/>
    <property type="match status" value="1"/>
</dbReference>
<organism evidence="11 12">
    <name type="scientific">Ligaoa zhengdingensis</name>
    <dbReference type="NCBI Taxonomy" id="2763658"/>
    <lineage>
        <taxon>Bacteria</taxon>
        <taxon>Bacillati</taxon>
        <taxon>Bacillota</taxon>
        <taxon>Clostridia</taxon>
        <taxon>Eubacteriales</taxon>
        <taxon>Oscillospiraceae</taxon>
        <taxon>Ligaoa</taxon>
    </lineage>
</organism>
<comment type="function">
    <text evidence="1 10">Produces ATP from ADP in the presence of a proton gradient across the membrane. The gamma chain is believed to be important in regulating ATPase activity and the flow of protons through the CF(0) complex.</text>
</comment>
<dbReference type="Pfam" id="PF00231">
    <property type="entry name" value="ATP-synt"/>
    <property type="match status" value="1"/>
</dbReference>
<dbReference type="GO" id="GO:0045259">
    <property type="term" value="C:proton-transporting ATP synthase complex"/>
    <property type="evidence" value="ECO:0007669"/>
    <property type="project" value="UniProtKB-KW"/>
</dbReference>
<dbReference type="RefSeq" id="WP_249283018.1">
    <property type="nucleotide sequence ID" value="NZ_JACRST010000011.1"/>
</dbReference>
<dbReference type="PANTHER" id="PTHR11693">
    <property type="entry name" value="ATP SYNTHASE GAMMA CHAIN"/>
    <property type="match status" value="1"/>
</dbReference>
<dbReference type="HAMAP" id="MF_00815">
    <property type="entry name" value="ATP_synth_gamma_bact"/>
    <property type="match status" value="1"/>
</dbReference>
<dbReference type="InterPro" id="IPR000131">
    <property type="entry name" value="ATP_synth_F1_gsu"/>
</dbReference>
<evidence type="ECO:0000256" key="5">
    <source>
        <dbReference type="ARBA" id="ARBA00022781"/>
    </source>
</evidence>
<keyword evidence="9 10" id="KW-0066">ATP synthesis</keyword>
<keyword evidence="7 10" id="KW-0472">Membrane</keyword>
<dbReference type="Gene3D" id="1.10.287.80">
    <property type="entry name" value="ATP synthase, gamma subunit, helix hairpin domain"/>
    <property type="match status" value="2"/>
</dbReference>
<dbReference type="GO" id="GO:0005886">
    <property type="term" value="C:plasma membrane"/>
    <property type="evidence" value="ECO:0007669"/>
    <property type="project" value="UniProtKB-SubCell"/>
</dbReference>
<comment type="subunit">
    <text evidence="10">F-type ATPases have 2 components, CF(1) - the catalytic core - and CF(0) - the membrane proton channel. CF(1) has five subunits: alpha(3), beta(3), gamma(1), delta(1), epsilon(1). CF(0) has three main subunits: a, b and c.</text>
</comment>
<name>A0A926DZG0_9FIRM</name>
<protein>
    <recommendedName>
        <fullName evidence="10">ATP synthase gamma chain</fullName>
    </recommendedName>
    <alternativeName>
        <fullName evidence="10">ATP synthase F1 sector gamma subunit</fullName>
    </alternativeName>
    <alternativeName>
        <fullName evidence="10">F-ATPase gamma subunit</fullName>
    </alternativeName>
</protein>
<dbReference type="GO" id="GO:0046933">
    <property type="term" value="F:proton-transporting ATP synthase activity, rotational mechanism"/>
    <property type="evidence" value="ECO:0007669"/>
    <property type="project" value="UniProtKB-UniRule"/>
</dbReference>
<evidence type="ECO:0000256" key="6">
    <source>
        <dbReference type="ARBA" id="ARBA00023065"/>
    </source>
</evidence>
<gene>
    <name evidence="10 11" type="primary">atpG</name>
    <name evidence="11" type="ORF">H8711_08340</name>
</gene>